<feature type="domain" description="MacB-like periplasmic core" evidence="9">
    <location>
        <begin position="18"/>
        <end position="238"/>
    </location>
</feature>
<dbReference type="InterPro" id="IPR025857">
    <property type="entry name" value="MacB_PCD"/>
</dbReference>
<keyword evidence="5 7" id="KW-1133">Transmembrane helix</keyword>
<name>A0A521BXF1_9BACT</name>
<dbReference type="AlphaFoldDB" id="A0A521BXF1"/>
<dbReference type="RefSeq" id="WP_142713673.1">
    <property type="nucleotide sequence ID" value="NZ_FXTH01000004.1"/>
</dbReference>
<sequence length="407" mass="45131">MLSLKLAWRNIWRSKRRTLITIASITIAVLLSAVMRSMQEGQYKDMIDTTVGTFSGYIQVHASGYWEEQTLENSFIRTDSLLTQLNAPEGVSAVVPRIESFALGAGSRQSRPVMVLGIDVDAERQLMNPEKRLESGHYFKRNDERAAIVGREVLDRLQLQRGDSLVLLGQGFRGMSATGLYPVKGTFSLPNPEMNKSLVLLPLSTAQDFLAAGDRLTSAALVVSDPDRTADIVQELRERLPGEAYEVLPWQELMPGLVQGIEVDRVSGYIILGVLYMVVGFGILGTLLMMISERTYELGIMLSVGTPRRRLASILSIEILIVTMIGSITGILMSLPISWYFNAYPIELTGDMAATMENYGLQPMIQFSVDASIFLSQALIIFVITLLFSFIPIIRASRLNPVKAMRS</sequence>
<evidence type="ECO:0000259" key="8">
    <source>
        <dbReference type="Pfam" id="PF02687"/>
    </source>
</evidence>
<keyword evidence="10" id="KW-0449">Lipoprotein</keyword>
<gene>
    <name evidence="10" type="ORF">SAMN06265218_104158</name>
</gene>
<evidence type="ECO:0000313" key="10">
    <source>
        <dbReference type="EMBL" id="SMO51863.1"/>
    </source>
</evidence>
<accession>A0A521BXF1</accession>
<dbReference type="EMBL" id="FXTH01000004">
    <property type="protein sequence ID" value="SMO51863.1"/>
    <property type="molecule type" value="Genomic_DNA"/>
</dbReference>
<dbReference type="Pfam" id="PF12704">
    <property type="entry name" value="MacB_PCD"/>
    <property type="match status" value="1"/>
</dbReference>
<dbReference type="GO" id="GO:0098797">
    <property type="term" value="C:plasma membrane protein complex"/>
    <property type="evidence" value="ECO:0007669"/>
    <property type="project" value="TreeGrafter"/>
</dbReference>
<keyword evidence="4 7" id="KW-0812">Transmembrane</keyword>
<evidence type="ECO:0000256" key="3">
    <source>
        <dbReference type="ARBA" id="ARBA00022475"/>
    </source>
</evidence>
<evidence type="ECO:0000256" key="6">
    <source>
        <dbReference type="ARBA" id="ARBA00023136"/>
    </source>
</evidence>
<evidence type="ECO:0000256" key="1">
    <source>
        <dbReference type="ARBA" id="ARBA00004651"/>
    </source>
</evidence>
<evidence type="ECO:0000259" key="9">
    <source>
        <dbReference type="Pfam" id="PF12704"/>
    </source>
</evidence>
<keyword evidence="3" id="KW-1003">Cell membrane</keyword>
<evidence type="ECO:0000256" key="4">
    <source>
        <dbReference type="ARBA" id="ARBA00022692"/>
    </source>
</evidence>
<dbReference type="GO" id="GO:0044874">
    <property type="term" value="P:lipoprotein localization to outer membrane"/>
    <property type="evidence" value="ECO:0007669"/>
    <property type="project" value="TreeGrafter"/>
</dbReference>
<feature type="transmembrane region" description="Helical" evidence="7">
    <location>
        <begin position="311"/>
        <end position="335"/>
    </location>
</feature>
<evidence type="ECO:0000313" key="11">
    <source>
        <dbReference type="Proteomes" id="UP000317593"/>
    </source>
</evidence>
<keyword evidence="11" id="KW-1185">Reference proteome</keyword>
<dbReference type="OrthoDB" id="9784014at2"/>
<evidence type="ECO:0000256" key="5">
    <source>
        <dbReference type="ARBA" id="ARBA00022989"/>
    </source>
</evidence>
<dbReference type="InterPro" id="IPR051447">
    <property type="entry name" value="Lipoprotein-release_system"/>
</dbReference>
<keyword evidence="6 7" id="KW-0472">Membrane</keyword>
<protein>
    <submittedName>
        <fullName evidence="10">ABC-type transport system, involved in lipoprotein release, permease component</fullName>
    </submittedName>
</protein>
<dbReference type="Proteomes" id="UP000317593">
    <property type="component" value="Unassembled WGS sequence"/>
</dbReference>
<reference evidence="10 11" key="1">
    <citation type="submission" date="2017-05" db="EMBL/GenBank/DDBJ databases">
        <authorList>
            <person name="Varghese N."/>
            <person name="Submissions S."/>
        </authorList>
    </citation>
    <scope>NUCLEOTIDE SEQUENCE [LARGE SCALE GENOMIC DNA]</scope>
    <source>
        <strain evidence="10 11">DSM 21194</strain>
    </source>
</reference>
<dbReference type="PANTHER" id="PTHR30489">
    <property type="entry name" value="LIPOPROTEIN-RELEASING SYSTEM TRANSMEMBRANE PROTEIN LOLE"/>
    <property type="match status" value="1"/>
</dbReference>
<comment type="similarity">
    <text evidence="2">Belongs to the ABC-4 integral membrane protein family. LolC/E subfamily.</text>
</comment>
<comment type="subcellular location">
    <subcellularLocation>
        <location evidence="1">Cell membrane</location>
        <topology evidence="1">Multi-pass membrane protein</topology>
    </subcellularLocation>
</comment>
<feature type="transmembrane region" description="Helical" evidence="7">
    <location>
        <begin position="373"/>
        <end position="396"/>
    </location>
</feature>
<dbReference type="Pfam" id="PF02687">
    <property type="entry name" value="FtsX"/>
    <property type="match status" value="1"/>
</dbReference>
<organism evidence="10 11">
    <name type="scientific">Fodinibius sediminis</name>
    <dbReference type="NCBI Taxonomy" id="1214077"/>
    <lineage>
        <taxon>Bacteria</taxon>
        <taxon>Pseudomonadati</taxon>
        <taxon>Balneolota</taxon>
        <taxon>Balneolia</taxon>
        <taxon>Balneolales</taxon>
        <taxon>Balneolaceae</taxon>
        <taxon>Fodinibius</taxon>
    </lineage>
</organism>
<evidence type="ECO:0000256" key="2">
    <source>
        <dbReference type="ARBA" id="ARBA00005236"/>
    </source>
</evidence>
<dbReference type="PANTHER" id="PTHR30489:SF0">
    <property type="entry name" value="LIPOPROTEIN-RELEASING SYSTEM TRANSMEMBRANE PROTEIN LOLE"/>
    <property type="match status" value="1"/>
</dbReference>
<dbReference type="InterPro" id="IPR003838">
    <property type="entry name" value="ABC3_permease_C"/>
</dbReference>
<evidence type="ECO:0000256" key="7">
    <source>
        <dbReference type="SAM" id="Phobius"/>
    </source>
</evidence>
<feature type="transmembrane region" description="Helical" evidence="7">
    <location>
        <begin position="269"/>
        <end position="291"/>
    </location>
</feature>
<feature type="domain" description="ABC3 transporter permease C-terminal" evidence="8">
    <location>
        <begin position="270"/>
        <end position="401"/>
    </location>
</feature>
<proteinExistence type="inferred from homology"/>